<comment type="caution">
    <text evidence="1">The sequence shown here is derived from an EMBL/GenBank/DDBJ whole genome shotgun (WGS) entry which is preliminary data.</text>
</comment>
<dbReference type="RefSeq" id="WP_133058112.1">
    <property type="nucleotide sequence ID" value="NZ_JACKVC010000021.1"/>
</dbReference>
<gene>
    <name evidence="1" type="ORF">H5P34_24510</name>
</gene>
<dbReference type="InterPro" id="IPR036291">
    <property type="entry name" value="NAD(P)-bd_dom_sf"/>
</dbReference>
<evidence type="ECO:0000313" key="1">
    <source>
        <dbReference type="EMBL" id="MCV7391229.1"/>
    </source>
</evidence>
<dbReference type="SUPFAM" id="SSF51735">
    <property type="entry name" value="NAD(P)-binding Rossmann-fold domains"/>
    <property type="match status" value="1"/>
</dbReference>
<reference evidence="1" key="2">
    <citation type="journal article" date="2022" name="BMC Genomics">
        <title>Comparative genome analysis of mycobacteria focusing on tRNA and non-coding RNA.</title>
        <authorList>
            <person name="Behra P.R.K."/>
            <person name="Pettersson B.M.F."/>
            <person name="Ramesh M."/>
            <person name="Das S."/>
            <person name="Dasgupta S."/>
            <person name="Kirsebom L.A."/>
        </authorList>
    </citation>
    <scope>NUCLEOTIDE SEQUENCE</scope>
    <source>
        <strain evidence="1">DSM 44242</strain>
    </source>
</reference>
<dbReference type="AlphaFoldDB" id="A0AAW5T6Y7"/>
<dbReference type="Proteomes" id="UP001141659">
    <property type="component" value="Unassembled WGS sequence"/>
</dbReference>
<dbReference type="Gene3D" id="3.40.50.720">
    <property type="entry name" value="NAD(P)-binding Rossmann-like Domain"/>
    <property type="match status" value="1"/>
</dbReference>
<protein>
    <submittedName>
        <fullName evidence="1">Uncharacterized protein</fullName>
    </submittedName>
</protein>
<sequence>MPSAHGGHRHDAGAVQSPVLAGHEARAWADLVLRGHARATNLSFAGTRFLLVGTGSVADALAGALARFGGGVVLAADDPIELLAISRRYGIPARLIRATPFVTPDVDVLVATGRGHPPLTAEAIAAGERSLVVLNAAPPAEASAGTLDAGGPLSTVRSLTQFGGPRPVFTAPRVDTAELDQAVAVARSTHARLVTAFGADEADAELAKALLA</sequence>
<organism evidence="1 2">
    <name type="scientific">Mycolicibacterium porcinum</name>
    <dbReference type="NCBI Taxonomy" id="39693"/>
    <lineage>
        <taxon>Bacteria</taxon>
        <taxon>Bacillati</taxon>
        <taxon>Actinomycetota</taxon>
        <taxon>Actinomycetes</taxon>
        <taxon>Mycobacteriales</taxon>
        <taxon>Mycobacteriaceae</taxon>
        <taxon>Mycolicibacterium</taxon>
    </lineage>
</organism>
<name>A0AAW5T6Y7_9MYCO</name>
<proteinExistence type="predicted"/>
<reference evidence="1" key="1">
    <citation type="submission" date="2020-07" db="EMBL/GenBank/DDBJ databases">
        <authorList>
            <person name="Pettersson B.M.F."/>
            <person name="Behra P.R.K."/>
            <person name="Ramesh M."/>
            <person name="Das S."/>
            <person name="Dasgupta S."/>
            <person name="Kirsebom L.A."/>
        </authorList>
    </citation>
    <scope>NUCLEOTIDE SEQUENCE</scope>
    <source>
        <strain evidence="1">DSM 44242</strain>
    </source>
</reference>
<dbReference type="EMBL" id="JACKVC010000021">
    <property type="protein sequence ID" value="MCV7391229.1"/>
    <property type="molecule type" value="Genomic_DNA"/>
</dbReference>
<accession>A0AAW5T6Y7</accession>
<evidence type="ECO:0000313" key="2">
    <source>
        <dbReference type="Proteomes" id="UP001141659"/>
    </source>
</evidence>